<evidence type="ECO:0000256" key="4">
    <source>
        <dbReference type="ARBA" id="ARBA00035264"/>
    </source>
</evidence>
<feature type="compositionally biased region" description="Low complexity" evidence="5">
    <location>
        <begin position="42"/>
        <end position="56"/>
    </location>
</feature>
<evidence type="ECO:0000256" key="2">
    <source>
        <dbReference type="ARBA" id="ARBA00022980"/>
    </source>
</evidence>
<dbReference type="Gene3D" id="4.10.640.10">
    <property type="entry name" value="Ribosomal protein S18"/>
    <property type="match status" value="1"/>
</dbReference>
<keyword evidence="3" id="KW-0687">Ribonucleoprotein</keyword>
<evidence type="ECO:0000256" key="1">
    <source>
        <dbReference type="ARBA" id="ARBA00005589"/>
    </source>
</evidence>
<protein>
    <recommendedName>
        <fullName evidence="4">Small ribosomal subunit protein bS18m</fullName>
    </recommendedName>
</protein>
<keyword evidence="2" id="KW-0689">Ribosomal protein</keyword>
<feature type="region of interest" description="Disordered" evidence="5">
    <location>
        <begin position="20"/>
        <end position="123"/>
    </location>
</feature>
<dbReference type="GO" id="GO:0032543">
    <property type="term" value="P:mitochondrial translation"/>
    <property type="evidence" value="ECO:0007669"/>
    <property type="project" value="TreeGrafter"/>
</dbReference>
<name>A0A8H7SYS0_9HELO</name>
<feature type="compositionally biased region" description="Low complexity" evidence="5">
    <location>
        <begin position="22"/>
        <end position="32"/>
    </location>
</feature>
<dbReference type="GO" id="GO:0003735">
    <property type="term" value="F:structural constituent of ribosome"/>
    <property type="evidence" value="ECO:0007669"/>
    <property type="project" value="InterPro"/>
</dbReference>
<evidence type="ECO:0000256" key="5">
    <source>
        <dbReference type="SAM" id="MobiDB-lite"/>
    </source>
</evidence>
<feature type="compositionally biased region" description="Polar residues" evidence="5">
    <location>
        <begin position="57"/>
        <end position="76"/>
    </location>
</feature>
<dbReference type="InterPro" id="IPR001648">
    <property type="entry name" value="Ribosomal_bS18"/>
</dbReference>
<feature type="compositionally biased region" description="Basic and acidic residues" evidence="5">
    <location>
        <begin position="95"/>
        <end position="106"/>
    </location>
</feature>
<dbReference type="AlphaFoldDB" id="A0A8H7SYS0"/>
<dbReference type="PANTHER" id="PTHR13479:SF40">
    <property type="entry name" value="SMALL RIBOSOMAL SUBUNIT PROTEIN BS18M"/>
    <property type="match status" value="1"/>
</dbReference>
<evidence type="ECO:0000313" key="7">
    <source>
        <dbReference type="Proteomes" id="UP000664132"/>
    </source>
</evidence>
<dbReference type="SUPFAM" id="SSF46911">
    <property type="entry name" value="Ribosomal protein S18"/>
    <property type="match status" value="1"/>
</dbReference>
<evidence type="ECO:0000256" key="3">
    <source>
        <dbReference type="ARBA" id="ARBA00023274"/>
    </source>
</evidence>
<keyword evidence="7" id="KW-1185">Reference proteome</keyword>
<dbReference type="EMBL" id="JAFJYH010000417">
    <property type="protein sequence ID" value="KAG4412009.1"/>
    <property type="molecule type" value="Genomic_DNA"/>
</dbReference>
<dbReference type="FunFam" id="4.10.640.10:FF:000013">
    <property type="entry name" value="37S ribosomal protein S18"/>
    <property type="match status" value="1"/>
</dbReference>
<reference evidence="6" key="1">
    <citation type="submission" date="2021-02" db="EMBL/GenBank/DDBJ databases">
        <title>Genome sequence Cadophora malorum strain M34.</title>
        <authorList>
            <person name="Stefanovic E."/>
            <person name="Vu D."/>
            <person name="Scully C."/>
            <person name="Dijksterhuis J."/>
            <person name="Roader J."/>
            <person name="Houbraken J."/>
        </authorList>
    </citation>
    <scope>NUCLEOTIDE SEQUENCE</scope>
    <source>
        <strain evidence="6">M34</strain>
    </source>
</reference>
<accession>A0A8H7SYS0</accession>
<dbReference type="Proteomes" id="UP000664132">
    <property type="component" value="Unassembled WGS sequence"/>
</dbReference>
<comment type="caution">
    <text evidence="6">The sequence shown here is derived from an EMBL/GenBank/DDBJ whole genome shotgun (WGS) entry which is preliminary data.</text>
</comment>
<sequence>MMAPPRFQCLNATRQIATSGLSSRAAFSTSRTSRSDQPPPRSTTSDLLDLLPGSSPKSAESQPRPSFSNPIQTFAQRQPREIGAGNARLVNLIKRNVDRQNREQSRTRSATTAEEMQNRNLAQDLSKQISRRWRAGDIYAPHDLSEVEMAKWKKRGQPHHDAFDILDLNPEEHYRNFSLISEYMTPMGRIKHSKETGLRPVNQRRIARAIRRAVGMGMHPSVHHHPEILHLRNQRNESNSPFRPLAGPM</sequence>
<dbReference type="PANTHER" id="PTHR13479">
    <property type="entry name" value="30S RIBOSOMAL PROTEIN S18"/>
    <property type="match status" value="1"/>
</dbReference>
<dbReference type="OrthoDB" id="21463at2759"/>
<proteinExistence type="inferred from homology"/>
<gene>
    <name evidence="6" type="ORF">IFR04_014853</name>
</gene>
<organism evidence="6 7">
    <name type="scientific">Cadophora malorum</name>
    <dbReference type="NCBI Taxonomy" id="108018"/>
    <lineage>
        <taxon>Eukaryota</taxon>
        <taxon>Fungi</taxon>
        <taxon>Dikarya</taxon>
        <taxon>Ascomycota</taxon>
        <taxon>Pezizomycotina</taxon>
        <taxon>Leotiomycetes</taxon>
        <taxon>Helotiales</taxon>
        <taxon>Ploettnerulaceae</taxon>
        <taxon>Cadophora</taxon>
    </lineage>
</organism>
<dbReference type="GO" id="GO:0070181">
    <property type="term" value="F:small ribosomal subunit rRNA binding"/>
    <property type="evidence" value="ECO:0007669"/>
    <property type="project" value="TreeGrafter"/>
</dbReference>
<evidence type="ECO:0000313" key="6">
    <source>
        <dbReference type="EMBL" id="KAG4412009.1"/>
    </source>
</evidence>
<feature type="compositionally biased region" description="Polar residues" evidence="5">
    <location>
        <begin position="107"/>
        <end position="123"/>
    </location>
</feature>
<comment type="similarity">
    <text evidence="1">Belongs to the bacterial ribosomal protein bS18 family.</text>
</comment>
<dbReference type="GO" id="GO:0005763">
    <property type="term" value="C:mitochondrial small ribosomal subunit"/>
    <property type="evidence" value="ECO:0007669"/>
    <property type="project" value="TreeGrafter"/>
</dbReference>
<dbReference type="InterPro" id="IPR036870">
    <property type="entry name" value="Ribosomal_bS18_sf"/>
</dbReference>
<dbReference type="Pfam" id="PF01084">
    <property type="entry name" value="Ribosomal_S18"/>
    <property type="match status" value="1"/>
</dbReference>